<dbReference type="EMBL" id="JBBPBF010000004">
    <property type="protein sequence ID" value="KAK7614423.1"/>
    <property type="molecule type" value="Genomic_DNA"/>
</dbReference>
<reference evidence="2 3" key="1">
    <citation type="submission" date="2024-04" db="EMBL/GenBank/DDBJ databases">
        <title>Phyllosticta paracitricarpa is synonymous to the EU quarantine fungus P. citricarpa based on phylogenomic analyses.</title>
        <authorList>
            <consortium name="Lawrence Berkeley National Laboratory"/>
            <person name="Van ingen-buijs V.A."/>
            <person name="Van westerhoven A.C."/>
            <person name="Haridas S."/>
            <person name="Skiadas P."/>
            <person name="Martin F."/>
            <person name="Groenewald J.Z."/>
            <person name="Crous P.W."/>
            <person name="Seidl M.F."/>
        </authorList>
    </citation>
    <scope>NUCLEOTIDE SEQUENCE [LARGE SCALE GENOMIC DNA]</scope>
    <source>
        <strain evidence="2 3">CBS 141358</strain>
    </source>
</reference>
<feature type="compositionally biased region" description="Polar residues" evidence="1">
    <location>
        <begin position="152"/>
        <end position="161"/>
    </location>
</feature>
<comment type="caution">
    <text evidence="2">The sequence shown here is derived from an EMBL/GenBank/DDBJ whole genome shotgun (WGS) entry which is preliminary data.</text>
</comment>
<keyword evidence="3" id="KW-1185">Reference proteome</keyword>
<organism evidence="2 3">
    <name type="scientific">Phyllosticta paracitricarpa</name>
    <dbReference type="NCBI Taxonomy" id="2016321"/>
    <lineage>
        <taxon>Eukaryota</taxon>
        <taxon>Fungi</taxon>
        <taxon>Dikarya</taxon>
        <taxon>Ascomycota</taxon>
        <taxon>Pezizomycotina</taxon>
        <taxon>Dothideomycetes</taxon>
        <taxon>Dothideomycetes incertae sedis</taxon>
        <taxon>Botryosphaeriales</taxon>
        <taxon>Phyllostictaceae</taxon>
        <taxon>Phyllosticta</taxon>
    </lineage>
</organism>
<feature type="region of interest" description="Disordered" evidence="1">
    <location>
        <begin position="1"/>
        <end position="32"/>
    </location>
</feature>
<feature type="compositionally biased region" description="Low complexity" evidence="1">
    <location>
        <begin position="1"/>
        <end position="20"/>
    </location>
</feature>
<accession>A0ABR1NGW0</accession>
<gene>
    <name evidence="2" type="ORF">JOL62DRAFT_601605</name>
</gene>
<proteinExistence type="predicted"/>
<evidence type="ECO:0000313" key="2">
    <source>
        <dbReference type="EMBL" id="KAK7614423.1"/>
    </source>
</evidence>
<protein>
    <submittedName>
        <fullName evidence="2">Uncharacterized protein</fullName>
    </submittedName>
</protein>
<sequence length="306" mass="33154">MGCLPSRPSRQSQSQSSPPRASTPTRCISPPIGGPIMVPSPTPPQQHQFLTTNNHHHNLPTHPAPTPKLTRADLLRALDLVSLHLDHTHPTTAEPITIIALGGALHVLHLRNRLTTTALQFFHPDPASPQNAALAAAAAFATPVTATPPLTKGSSTFVQKQEQGDEKSRNDGGDGEQHTHTWLTNSVLLSLPLHLQSRLAACAARQNDAIYTSASGRLRVLAVPWEYVVVCAVARMGCFPGGTPWDMADAVAGLRRWVGLRGGRPVVGEEVLERARRVWGVRVEREVLKEVEAVFEAVWGIRGVVW</sequence>
<dbReference type="Proteomes" id="UP001367316">
    <property type="component" value="Unassembled WGS sequence"/>
</dbReference>
<feature type="region of interest" description="Disordered" evidence="1">
    <location>
        <begin position="150"/>
        <end position="179"/>
    </location>
</feature>
<evidence type="ECO:0000256" key="1">
    <source>
        <dbReference type="SAM" id="MobiDB-lite"/>
    </source>
</evidence>
<name>A0ABR1NGW0_9PEZI</name>
<feature type="compositionally biased region" description="Basic and acidic residues" evidence="1">
    <location>
        <begin position="162"/>
        <end position="179"/>
    </location>
</feature>
<evidence type="ECO:0000313" key="3">
    <source>
        <dbReference type="Proteomes" id="UP001367316"/>
    </source>
</evidence>